<evidence type="ECO:0000313" key="3">
    <source>
        <dbReference type="Proteomes" id="UP000811844"/>
    </source>
</evidence>
<evidence type="ECO:0000256" key="1">
    <source>
        <dbReference type="ARBA" id="ARBA00023186"/>
    </source>
</evidence>
<evidence type="ECO:0000313" key="2">
    <source>
        <dbReference type="EMBL" id="MBR9727656.1"/>
    </source>
</evidence>
<reference evidence="2 3" key="1">
    <citation type="submission" date="2020-02" db="EMBL/GenBank/DDBJ databases">
        <title>Shewanella WXL01 sp. nov., a marine bacterium isolated from green algae in Luhuitou Fringing Reef (Northern South China Sea).</title>
        <authorList>
            <person name="Wang X."/>
        </authorList>
    </citation>
    <scope>NUCLEOTIDE SEQUENCE [LARGE SCALE GENOMIC DNA]</scope>
    <source>
        <strain evidence="2 3">MCCC 1A01895</strain>
    </source>
</reference>
<dbReference type="InterPro" id="IPR020945">
    <property type="entry name" value="DMSO/NO3_reduct_chaperone"/>
</dbReference>
<accession>A0ABS5I161</accession>
<dbReference type="RefSeq" id="WP_153661709.1">
    <property type="nucleotide sequence ID" value="NZ_JAAIKR010000004.1"/>
</dbReference>
<organism evidence="2 3">
    <name type="scientific">Shewanella intestini</name>
    <dbReference type="NCBI Taxonomy" id="2017544"/>
    <lineage>
        <taxon>Bacteria</taxon>
        <taxon>Pseudomonadati</taxon>
        <taxon>Pseudomonadota</taxon>
        <taxon>Gammaproteobacteria</taxon>
        <taxon>Alteromonadales</taxon>
        <taxon>Shewanellaceae</taxon>
        <taxon>Shewanella</taxon>
    </lineage>
</organism>
<dbReference type="Pfam" id="PF02613">
    <property type="entry name" value="Nitrate_red_del"/>
    <property type="match status" value="1"/>
</dbReference>
<gene>
    <name evidence="2" type="ORF">G3R48_06605</name>
</gene>
<proteinExistence type="predicted"/>
<dbReference type="InterPro" id="IPR026269">
    <property type="entry name" value="DmsD-type"/>
</dbReference>
<dbReference type="PANTHER" id="PTHR34227:SF13">
    <property type="entry name" value="TAT PROOFREADING CHAPERONE DMSD-RELATED"/>
    <property type="match status" value="1"/>
</dbReference>
<protein>
    <submittedName>
        <fullName evidence="2">Molecular chaperone</fullName>
    </submittedName>
</protein>
<dbReference type="InterPro" id="IPR036411">
    <property type="entry name" value="TorD-like_sf"/>
</dbReference>
<dbReference type="PIRSF" id="PIRSF004690">
    <property type="entry name" value="DmsD"/>
    <property type="match status" value="1"/>
</dbReference>
<dbReference type="SUPFAM" id="SSF89155">
    <property type="entry name" value="TorD-like"/>
    <property type="match status" value="1"/>
</dbReference>
<sequence>MKNETMIYTAAACRILHNLYYNKPNDEFMAQFREEKLHQDWPILGDSKIVEQAVKQIDSSLSVETNETILRDYYRLIIGPGKALAFPWGSVYTDRENIVCGETNIAFENFCHRLEMKMELEFNEPWDHIGLILGALAQIIEAEDEAALKELMEVHLMPWAPRFLELFLKHAQTNFYKAFAILTGQVLSNLMIEKGYISEIKTLYL</sequence>
<dbReference type="Gene3D" id="1.10.3480.10">
    <property type="entry name" value="TorD-like"/>
    <property type="match status" value="1"/>
</dbReference>
<keyword evidence="3" id="KW-1185">Reference proteome</keyword>
<dbReference type="Proteomes" id="UP000811844">
    <property type="component" value="Unassembled WGS sequence"/>
</dbReference>
<name>A0ABS5I161_9GAMM</name>
<comment type="caution">
    <text evidence="2">The sequence shown here is derived from an EMBL/GenBank/DDBJ whole genome shotgun (WGS) entry which is preliminary data.</text>
</comment>
<dbReference type="InterPro" id="IPR050289">
    <property type="entry name" value="TorD/DmsD_chaperones"/>
</dbReference>
<dbReference type="PANTHER" id="PTHR34227">
    <property type="entry name" value="CHAPERONE PROTEIN YCDY"/>
    <property type="match status" value="1"/>
</dbReference>
<keyword evidence="1" id="KW-0143">Chaperone</keyword>
<dbReference type="EMBL" id="JAAIKR010000004">
    <property type="protein sequence ID" value="MBR9727656.1"/>
    <property type="molecule type" value="Genomic_DNA"/>
</dbReference>